<dbReference type="EMBL" id="JAWZVU010000002">
    <property type="protein sequence ID" value="MDX7718965.1"/>
    <property type="molecule type" value="Genomic_DNA"/>
</dbReference>
<evidence type="ECO:0000313" key="1">
    <source>
        <dbReference type="EMBL" id="MDX7718965.1"/>
    </source>
</evidence>
<dbReference type="InterPro" id="IPR006521">
    <property type="entry name" value="Tail_protein_I"/>
</dbReference>
<proteinExistence type="predicted"/>
<dbReference type="NCBIfam" id="TIGR01634">
    <property type="entry name" value="tail_P2_I"/>
    <property type="match status" value="1"/>
</dbReference>
<accession>A0AAW9EXC7</accession>
<dbReference type="AlphaFoldDB" id="A0AAW9EXC7"/>
<dbReference type="Pfam" id="PF09684">
    <property type="entry name" value="Tail_P2_I"/>
    <property type="match status" value="1"/>
</dbReference>
<gene>
    <name evidence="1" type="ORF">SJS77_00430</name>
</gene>
<sequence>MSSKSLLPSNASSQELALEMSVCRLSDVPIRTRDIWDYEKCPSNLLPWLAWSKSVDDWDEGWTNEQKRAVIAASFSIHKQKGTVGSVKRALSSIGYPSRIIEWFQSGGSGTPFTFNVRVGVNDRGIDSSIIKSIIGRIDSSKNARSHYTLSLVLSSSLGVKVGALPFISPKYICRPYQPSLPVTTVECGSAGMPRIAITYKVSAL</sequence>
<dbReference type="RefSeq" id="WP_267516818.1">
    <property type="nucleotide sequence ID" value="NZ_JAWZVU010000002.1"/>
</dbReference>
<comment type="caution">
    <text evidence="1">The sequence shown here is derived from an EMBL/GenBank/DDBJ whole genome shotgun (WGS) entry which is preliminary data.</text>
</comment>
<reference evidence="1" key="1">
    <citation type="submission" date="2023-11" db="EMBL/GenBank/DDBJ databases">
        <title>WGS of Aeromonas in Northern Israel.</title>
        <authorList>
            <person name="Hershko Y."/>
        </authorList>
    </citation>
    <scope>NUCLEOTIDE SEQUENCE</scope>
    <source>
        <strain evidence="1">77416</strain>
    </source>
</reference>
<dbReference type="Proteomes" id="UP001277183">
    <property type="component" value="Unassembled WGS sequence"/>
</dbReference>
<organism evidence="1 2">
    <name type="scientific">Aeromonas caviae</name>
    <name type="common">Aeromonas punctata</name>
    <dbReference type="NCBI Taxonomy" id="648"/>
    <lineage>
        <taxon>Bacteria</taxon>
        <taxon>Pseudomonadati</taxon>
        <taxon>Pseudomonadota</taxon>
        <taxon>Gammaproteobacteria</taxon>
        <taxon>Aeromonadales</taxon>
        <taxon>Aeromonadaceae</taxon>
        <taxon>Aeromonas</taxon>
    </lineage>
</organism>
<protein>
    <submittedName>
        <fullName evidence="1">Phage tail protein I</fullName>
    </submittedName>
</protein>
<name>A0AAW9EXC7_AERCA</name>
<evidence type="ECO:0000313" key="2">
    <source>
        <dbReference type="Proteomes" id="UP001277183"/>
    </source>
</evidence>